<accession>A0A1M5UR58</accession>
<dbReference type="PANTHER" id="PTHR30627:SF2">
    <property type="entry name" value="PEPTIDOGLYCAN D,D-TRANSPEPTIDASE MRDA"/>
    <property type="match status" value="1"/>
</dbReference>
<keyword evidence="7" id="KW-0573">Peptidoglycan synthesis</keyword>
<evidence type="ECO:0000256" key="4">
    <source>
        <dbReference type="ARBA" id="ARBA00022475"/>
    </source>
</evidence>
<dbReference type="GO" id="GO:0071555">
    <property type="term" value="P:cell wall organization"/>
    <property type="evidence" value="ECO:0007669"/>
    <property type="project" value="UniProtKB-KW"/>
</dbReference>
<evidence type="ECO:0000256" key="6">
    <source>
        <dbReference type="ARBA" id="ARBA00022960"/>
    </source>
</evidence>
<feature type="domain" description="Penicillin-binding protein transpeptidase" evidence="11">
    <location>
        <begin position="266"/>
        <end position="647"/>
    </location>
</feature>
<evidence type="ECO:0000256" key="3">
    <source>
        <dbReference type="ARBA" id="ARBA00007171"/>
    </source>
</evidence>
<dbReference type="GO" id="GO:0008360">
    <property type="term" value="P:regulation of cell shape"/>
    <property type="evidence" value="ECO:0007669"/>
    <property type="project" value="UniProtKB-KW"/>
</dbReference>
<gene>
    <name evidence="13" type="ORF">SAMN05443575_4277</name>
</gene>
<dbReference type="AlphaFoldDB" id="A0A1M5UR58"/>
<organism evidence="13 14">
    <name type="scientific">Jatrophihabitans endophyticus</name>
    <dbReference type="NCBI Taxonomy" id="1206085"/>
    <lineage>
        <taxon>Bacteria</taxon>
        <taxon>Bacillati</taxon>
        <taxon>Actinomycetota</taxon>
        <taxon>Actinomycetes</taxon>
        <taxon>Jatrophihabitantales</taxon>
        <taxon>Jatrophihabitantaceae</taxon>
        <taxon>Jatrophihabitans</taxon>
    </lineage>
</organism>
<dbReference type="GO" id="GO:0008658">
    <property type="term" value="F:penicillin binding"/>
    <property type="evidence" value="ECO:0007669"/>
    <property type="project" value="InterPro"/>
</dbReference>
<comment type="similarity">
    <text evidence="3">Belongs to the transpeptidase family.</text>
</comment>
<dbReference type="InterPro" id="IPR005311">
    <property type="entry name" value="PBP_dimer"/>
</dbReference>
<evidence type="ECO:0000256" key="2">
    <source>
        <dbReference type="ARBA" id="ARBA00004236"/>
    </source>
</evidence>
<keyword evidence="8" id="KW-1133">Transmembrane helix</keyword>
<dbReference type="PANTHER" id="PTHR30627">
    <property type="entry name" value="PEPTIDOGLYCAN D,D-TRANSPEPTIDASE"/>
    <property type="match status" value="1"/>
</dbReference>
<dbReference type="SUPFAM" id="SSF56601">
    <property type="entry name" value="beta-lactamase/transpeptidase-like"/>
    <property type="match status" value="1"/>
</dbReference>
<keyword evidence="14" id="KW-1185">Reference proteome</keyword>
<dbReference type="EMBL" id="FQVU01000009">
    <property type="protein sequence ID" value="SHH65193.1"/>
    <property type="molecule type" value="Genomic_DNA"/>
</dbReference>
<keyword evidence="4" id="KW-1003">Cell membrane</keyword>
<protein>
    <submittedName>
        <fullName evidence="13">Penicillin-binding protein 2</fullName>
    </submittedName>
</protein>
<evidence type="ECO:0000259" key="11">
    <source>
        <dbReference type="Pfam" id="PF00905"/>
    </source>
</evidence>
<keyword evidence="6" id="KW-0133">Cell shape</keyword>
<dbReference type="Gene3D" id="3.90.1310.10">
    <property type="entry name" value="Penicillin-binding protein 2a (Domain 2)"/>
    <property type="match status" value="1"/>
</dbReference>
<dbReference type="STRING" id="1206085.SAMN05443575_4277"/>
<evidence type="ECO:0000313" key="13">
    <source>
        <dbReference type="EMBL" id="SHH65193.1"/>
    </source>
</evidence>
<dbReference type="Gene3D" id="3.40.710.10">
    <property type="entry name" value="DD-peptidase/beta-lactamase superfamily"/>
    <property type="match status" value="1"/>
</dbReference>
<dbReference type="InterPro" id="IPR036138">
    <property type="entry name" value="PBP_dimer_sf"/>
</dbReference>
<keyword evidence="9" id="KW-0472">Membrane</keyword>
<name>A0A1M5UR58_9ACTN</name>
<dbReference type="Pfam" id="PF00905">
    <property type="entry name" value="Transpeptidase"/>
    <property type="match status" value="1"/>
</dbReference>
<proteinExistence type="inferred from homology"/>
<comment type="subcellular location">
    <subcellularLocation>
        <location evidence="2">Cell membrane</location>
    </subcellularLocation>
    <subcellularLocation>
        <location evidence="1">Membrane</location>
        <topology evidence="1">Single-pass membrane protein</topology>
    </subcellularLocation>
</comment>
<dbReference type="SUPFAM" id="SSF56519">
    <property type="entry name" value="Penicillin binding protein dimerisation domain"/>
    <property type="match status" value="1"/>
</dbReference>
<dbReference type="Pfam" id="PF03717">
    <property type="entry name" value="PBP_dimer"/>
    <property type="match status" value="1"/>
</dbReference>
<dbReference type="InterPro" id="IPR012338">
    <property type="entry name" value="Beta-lactam/transpept-like"/>
</dbReference>
<dbReference type="GO" id="GO:0009252">
    <property type="term" value="P:peptidoglycan biosynthetic process"/>
    <property type="evidence" value="ECO:0007669"/>
    <property type="project" value="UniProtKB-KW"/>
</dbReference>
<dbReference type="Proteomes" id="UP000186132">
    <property type="component" value="Unassembled WGS sequence"/>
</dbReference>
<sequence length="676" mass="72032">MIALVASMMLTLFARLYYVQLLDPDKPQQSAHLTHDAKIVIPAPRGLIVDANGTPLVANTSVQQVTVTRDVLQRRADKGRAVLARLASLLDTSAALLAKQITPCSPKVPAPCSTGKPFAPVTVSQRAPQRVVLAISEHREDYPGVAVQTVSVPSYPNASLAAHLLGYTSQITAADKSRNSALDDVDTIGVSGLEEQYDAALRGIDGEQVVRLSPQGLAVGTGATTRAQQGDTLVTSIDGRLQALAEKSLAQQIKDSRKAGKAAPSGAVVIMDPQTGRIVASASYPTYDPTVFVGGVSNREYAKLTSTAANTPLLNRAIAGQYAPGSTFKLITSSSLVEHGQINLTDRYGCPGSLTIDGRVKTNFESESLGPIDLRDALGYSCDTFFYRPTAGEYYADQKRVAKDEKPREWLQAMARAYGVGTSPGVDLPAGEQSSGGYADRESRLARWKANRATYCANGRRGYPEVKDAKQRAYLTLLAKENCTDGWRYRAGDNADMSIGQGETTMSPLQLAAAYSALVNGGRLFEPTLGKAVVDGHGKVVKSIDAKVRRTVPVSQQTLDYIARSLNFGRGYAVSGAFAYLKSGYKGRIGGKTGTAEVEGKQDTSWLASWGPTYSKGGHVRARFVMVGMVEQAGTGATAAGPMLKRIWDGIFGVGSTPVVAHERPRTTLPKVEAGR</sequence>
<reference evidence="14" key="1">
    <citation type="submission" date="2016-11" db="EMBL/GenBank/DDBJ databases">
        <authorList>
            <person name="Varghese N."/>
            <person name="Submissions S."/>
        </authorList>
    </citation>
    <scope>NUCLEOTIDE SEQUENCE [LARGE SCALE GENOMIC DNA]</scope>
    <source>
        <strain evidence="14">DSM 45627</strain>
    </source>
</reference>
<dbReference type="InterPro" id="IPR001460">
    <property type="entry name" value="PCN-bd_Tpept"/>
</dbReference>
<evidence type="ECO:0000259" key="12">
    <source>
        <dbReference type="Pfam" id="PF03717"/>
    </source>
</evidence>
<evidence type="ECO:0000313" key="14">
    <source>
        <dbReference type="Proteomes" id="UP000186132"/>
    </source>
</evidence>
<keyword evidence="10" id="KW-0961">Cell wall biogenesis/degradation</keyword>
<evidence type="ECO:0000256" key="7">
    <source>
        <dbReference type="ARBA" id="ARBA00022984"/>
    </source>
</evidence>
<evidence type="ECO:0000256" key="1">
    <source>
        <dbReference type="ARBA" id="ARBA00004167"/>
    </source>
</evidence>
<dbReference type="InterPro" id="IPR050515">
    <property type="entry name" value="Beta-lactam/transpept"/>
</dbReference>
<evidence type="ECO:0000256" key="5">
    <source>
        <dbReference type="ARBA" id="ARBA00022692"/>
    </source>
</evidence>
<evidence type="ECO:0000256" key="9">
    <source>
        <dbReference type="ARBA" id="ARBA00023136"/>
    </source>
</evidence>
<keyword evidence="5" id="KW-0812">Transmembrane</keyword>
<dbReference type="GO" id="GO:0005886">
    <property type="term" value="C:plasma membrane"/>
    <property type="evidence" value="ECO:0007669"/>
    <property type="project" value="UniProtKB-SubCell"/>
</dbReference>
<evidence type="ECO:0000256" key="8">
    <source>
        <dbReference type="ARBA" id="ARBA00022989"/>
    </source>
</evidence>
<dbReference type="GO" id="GO:0071972">
    <property type="term" value="F:peptidoglycan L,D-transpeptidase activity"/>
    <property type="evidence" value="ECO:0007669"/>
    <property type="project" value="TreeGrafter"/>
</dbReference>
<feature type="domain" description="Penicillin-binding protein dimerisation" evidence="12">
    <location>
        <begin position="41"/>
        <end position="217"/>
    </location>
</feature>
<evidence type="ECO:0000256" key="10">
    <source>
        <dbReference type="ARBA" id="ARBA00023316"/>
    </source>
</evidence>